<dbReference type="AlphaFoldDB" id="A0A9Q3L8F9"/>
<evidence type="ECO:0000256" key="3">
    <source>
        <dbReference type="ARBA" id="ARBA00022741"/>
    </source>
</evidence>
<evidence type="ECO:0000256" key="1">
    <source>
        <dbReference type="ARBA" id="ARBA00022694"/>
    </source>
</evidence>
<dbReference type="GO" id="GO:0005737">
    <property type="term" value="C:cytoplasm"/>
    <property type="evidence" value="ECO:0007669"/>
    <property type="project" value="TreeGrafter"/>
</dbReference>
<sequence length="164" mass="18900">MYDNFDDIIICSTDTVNGIGGPVNDSVLEKIYYLKKRPIDKKIMILVSSIEQAKNFPQWNQKATEWAKKYWPGAFSIVVNNQGFRMPDNKQLLKYLEINGPHYMSSANISSEDVIELSQANTVFPMVKKVYDFGKSNGFASNIYILDKNEWIIRDINSFNLKEK</sequence>
<dbReference type="PROSITE" id="PS51163">
    <property type="entry name" value="YRDC"/>
    <property type="match status" value="1"/>
</dbReference>
<evidence type="ECO:0000256" key="2">
    <source>
        <dbReference type="ARBA" id="ARBA00022695"/>
    </source>
</evidence>
<name>A0A9Q3L8F9_9BACT</name>
<feature type="domain" description="YrdC-like" evidence="5">
    <location>
        <begin position="1"/>
        <end position="158"/>
    </location>
</feature>
<proteinExistence type="predicted"/>
<evidence type="ECO:0000313" key="6">
    <source>
        <dbReference type="EMBL" id="MBW0602559.1"/>
    </source>
</evidence>
<keyword evidence="2" id="KW-0548">Nucleotidyltransferase</keyword>
<organism evidence="6 7">
    <name type="scientific">Mycoplasmopsis anatis</name>
    <dbReference type="NCBI Taxonomy" id="171279"/>
    <lineage>
        <taxon>Bacteria</taxon>
        <taxon>Bacillati</taxon>
        <taxon>Mycoplasmatota</taxon>
        <taxon>Mycoplasmoidales</taxon>
        <taxon>Metamycoplasmataceae</taxon>
        <taxon>Mycoplasmopsis</taxon>
    </lineage>
</organism>
<protein>
    <submittedName>
        <fullName evidence="6">Sua5/YciO/YrdC/YwlC family protein</fullName>
    </submittedName>
</protein>
<gene>
    <name evidence="6" type="ORF">MADP07_00281</name>
</gene>
<dbReference type="RefSeq" id="WP_218675383.1">
    <property type="nucleotide sequence ID" value="NZ_JABZFC010000003.1"/>
</dbReference>
<dbReference type="InterPro" id="IPR050156">
    <property type="entry name" value="TC-AMP_synthase_SUA5"/>
</dbReference>
<dbReference type="GO" id="GO:0003725">
    <property type="term" value="F:double-stranded RNA binding"/>
    <property type="evidence" value="ECO:0007669"/>
    <property type="project" value="InterPro"/>
</dbReference>
<evidence type="ECO:0000313" key="7">
    <source>
        <dbReference type="Proteomes" id="UP000746160"/>
    </source>
</evidence>
<accession>A0A9Q3L8F9</accession>
<keyword evidence="4" id="KW-0067">ATP-binding</keyword>
<dbReference type="Pfam" id="PF01300">
    <property type="entry name" value="Sua5_yciO_yrdC"/>
    <property type="match status" value="1"/>
</dbReference>
<dbReference type="InterPro" id="IPR006070">
    <property type="entry name" value="Sua5-like_dom"/>
</dbReference>
<dbReference type="GO" id="GO:0008033">
    <property type="term" value="P:tRNA processing"/>
    <property type="evidence" value="ECO:0007669"/>
    <property type="project" value="UniProtKB-KW"/>
</dbReference>
<dbReference type="PANTHER" id="PTHR17490">
    <property type="entry name" value="SUA5"/>
    <property type="match status" value="1"/>
</dbReference>
<dbReference type="PANTHER" id="PTHR17490:SF16">
    <property type="entry name" value="THREONYLCARBAMOYL-AMP SYNTHASE"/>
    <property type="match status" value="1"/>
</dbReference>
<dbReference type="GO" id="GO:0006450">
    <property type="term" value="P:regulation of translational fidelity"/>
    <property type="evidence" value="ECO:0007669"/>
    <property type="project" value="TreeGrafter"/>
</dbReference>
<dbReference type="GO" id="GO:0000049">
    <property type="term" value="F:tRNA binding"/>
    <property type="evidence" value="ECO:0007669"/>
    <property type="project" value="TreeGrafter"/>
</dbReference>
<keyword evidence="1" id="KW-0819">tRNA processing</keyword>
<keyword evidence="3" id="KW-0547">Nucleotide-binding</keyword>
<evidence type="ECO:0000256" key="4">
    <source>
        <dbReference type="ARBA" id="ARBA00022840"/>
    </source>
</evidence>
<dbReference type="EMBL" id="JABZFG010000003">
    <property type="protein sequence ID" value="MBW0602559.1"/>
    <property type="molecule type" value="Genomic_DNA"/>
</dbReference>
<dbReference type="GO" id="GO:0005524">
    <property type="term" value="F:ATP binding"/>
    <property type="evidence" value="ECO:0007669"/>
    <property type="project" value="UniProtKB-KW"/>
</dbReference>
<comment type="caution">
    <text evidence="6">The sequence shown here is derived from an EMBL/GenBank/DDBJ whole genome shotgun (WGS) entry which is preliminary data.</text>
</comment>
<keyword evidence="2" id="KW-0808">Transferase</keyword>
<dbReference type="GO" id="GO:0016779">
    <property type="term" value="F:nucleotidyltransferase activity"/>
    <property type="evidence" value="ECO:0007669"/>
    <property type="project" value="UniProtKB-KW"/>
</dbReference>
<reference evidence="6" key="1">
    <citation type="journal article" date="2021" name="Genes Genomics">
        <title>Comparative genomic analysis of Mycoplasma anatis strains.</title>
        <authorList>
            <person name="Zhou Q."/>
            <person name="Mai K."/>
            <person name="Yang D."/>
            <person name="Liu J."/>
            <person name="Yan Z."/>
            <person name="Luo C."/>
            <person name="Tan Y."/>
            <person name="Cao S."/>
            <person name="Zhou Q."/>
            <person name="Chen L."/>
            <person name="Chen F."/>
        </authorList>
    </citation>
    <scope>NUCLEOTIDE SEQUENCE</scope>
    <source>
        <strain evidence="6">DP07</strain>
    </source>
</reference>
<dbReference type="Proteomes" id="UP000746160">
    <property type="component" value="Unassembled WGS sequence"/>
</dbReference>
<evidence type="ECO:0000259" key="5">
    <source>
        <dbReference type="PROSITE" id="PS51163"/>
    </source>
</evidence>